<evidence type="ECO:0000256" key="1">
    <source>
        <dbReference type="ARBA" id="ARBA00022443"/>
    </source>
</evidence>
<name>A0AA38S6A2_9PEZI</name>
<comment type="caution">
    <text evidence="5">The sequence shown here is derived from an EMBL/GenBank/DDBJ whole genome shotgun (WGS) entry which is preliminary data.</text>
</comment>
<dbReference type="EMBL" id="JANBVN010000020">
    <property type="protein sequence ID" value="KAJ9161673.1"/>
    <property type="molecule type" value="Genomic_DNA"/>
</dbReference>
<dbReference type="CDD" id="cd00174">
    <property type="entry name" value="SH3"/>
    <property type="match status" value="1"/>
</dbReference>
<feature type="domain" description="SH3" evidence="4">
    <location>
        <begin position="173"/>
        <end position="240"/>
    </location>
</feature>
<evidence type="ECO:0000313" key="5">
    <source>
        <dbReference type="EMBL" id="KAJ9161673.1"/>
    </source>
</evidence>
<protein>
    <recommendedName>
        <fullName evidence="4">SH3 domain-containing protein</fullName>
    </recommendedName>
</protein>
<dbReference type="AlphaFoldDB" id="A0AA38S6A2"/>
<feature type="signal peptide" evidence="3">
    <location>
        <begin position="1"/>
        <end position="17"/>
    </location>
</feature>
<keyword evidence="6" id="KW-1185">Reference proteome</keyword>
<keyword evidence="3" id="KW-0732">Signal</keyword>
<keyword evidence="1 2" id="KW-0728">SH3 domain</keyword>
<sequence length="240" mass="26697">MSGLEIFGAIAAALGLAQQVLKTISWVDDEVYKYKNAYKELRELRSYTLFTAAVLGDIETKGSRRAVRDALSSRENEKWAASLKSTVRACERLLEDVEGVLPEDMDTEKKKEKAADKIKASWKSKKTASFSDRFHKLNSDLKSLAACPPLIAETPPPSPPLPPPSQPWEQEEPLEFYCRAVADYTARNYTERSLRKGELLIRSGAFENGWAKVRKGDDGTGVLAAADQELKWVPAGYVSI</sequence>
<dbReference type="InterPro" id="IPR036028">
    <property type="entry name" value="SH3-like_dom_sf"/>
</dbReference>
<feature type="chain" id="PRO_5041314389" description="SH3 domain-containing protein" evidence="3">
    <location>
        <begin position="18"/>
        <end position="240"/>
    </location>
</feature>
<accession>A0AA38S6A2</accession>
<dbReference type="PROSITE" id="PS50002">
    <property type="entry name" value="SH3"/>
    <property type="match status" value="1"/>
</dbReference>
<evidence type="ECO:0000259" key="4">
    <source>
        <dbReference type="PROSITE" id="PS50002"/>
    </source>
</evidence>
<dbReference type="Gene3D" id="2.30.30.40">
    <property type="entry name" value="SH3 Domains"/>
    <property type="match status" value="1"/>
</dbReference>
<evidence type="ECO:0000313" key="6">
    <source>
        <dbReference type="Proteomes" id="UP001174691"/>
    </source>
</evidence>
<evidence type="ECO:0000256" key="2">
    <source>
        <dbReference type="PROSITE-ProRule" id="PRU00192"/>
    </source>
</evidence>
<evidence type="ECO:0000256" key="3">
    <source>
        <dbReference type="SAM" id="SignalP"/>
    </source>
</evidence>
<dbReference type="SUPFAM" id="SSF50044">
    <property type="entry name" value="SH3-domain"/>
    <property type="match status" value="1"/>
</dbReference>
<reference evidence="5" key="1">
    <citation type="submission" date="2022-07" db="EMBL/GenBank/DDBJ databases">
        <title>Fungi with potential for degradation of polypropylene.</title>
        <authorList>
            <person name="Gostincar C."/>
        </authorList>
    </citation>
    <scope>NUCLEOTIDE SEQUENCE</scope>
    <source>
        <strain evidence="5">EXF-13287</strain>
    </source>
</reference>
<dbReference type="InterPro" id="IPR001452">
    <property type="entry name" value="SH3_domain"/>
</dbReference>
<gene>
    <name evidence="5" type="ORF">NKR19_g2099</name>
</gene>
<organism evidence="5 6">
    <name type="scientific">Coniochaeta hoffmannii</name>
    <dbReference type="NCBI Taxonomy" id="91930"/>
    <lineage>
        <taxon>Eukaryota</taxon>
        <taxon>Fungi</taxon>
        <taxon>Dikarya</taxon>
        <taxon>Ascomycota</taxon>
        <taxon>Pezizomycotina</taxon>
        <taxon>Sordariomycetes</taxon>
        <taxon>Sordariomycetidae</taxon>
        <taxon>Coniochaetales</taxon>
        <taxon>Coniochaetaceae</taxon>
        <taxon>Coniochaeta</taxon>
    </lineage>
</organism>
<proteinExistence type="predicted"/>
<dbReference type="Proteomes" id="UP001174691">
    <property type="component" value="Unassembled WGS sequence"/>
</dbReference>